<organism evidence="2 3">
    <name type="scientific">Oryzias melastigma</name>
    <name type="common">Marine medaka</name>
    <dbReference type="NCBI Taxonomy" id="30732"/>
    <lineage>
        <taxon>Eukaryota</taxon>
        <taxon>Metazoa</taxon>
        <taxon>Chordata</taxon>
        <taxon>Craniata</taxon>
        <taxon>Vertebrata</taxon>
        <taxon>Euteleostomi</taxon>
        <taxon>Actinopterygii</taxon>
        <taxon>Neopterygii</taxon>
        <taxon>Teleostei</taxon>
        <taxon>Neoteleostei</taxon>
        <taxon>Acanthomorphata</taxon>
        <taxon>Ovalentaria</taxon>
        <taxon>Atherinomorphae</taxon>
        <taxon>Beloniformes</taxon>
        <taxon>Adrianichthyidae</taxon>
        <taxon>Oryziinae</taxon>
        <taxon>Oryzias</taxon>
    </lineage>
</organism>
<feature type="compositionally biased region" description="Polar residues" evidence="1">
    <location>
        <begin position="169"/>
        <end position="178"/>
    </location>
</feature>
<feature type="compositionally biased region" description="Basic and acidic residues" evidence="1">
    <location>
        <begin position="127"/>
        <end position="137"/>
    </location>
</feature>
<evidence type="ECO:0000313" key="3">
    <source>
        <dbReference type="Proteomes" id="UP000646548"/>
    </source>
</evidence>
<accession>A0A834FC92</accession>
<feature type="region of interest" description="Disordered" evidence="1">
    <location>
        <begin position="63"/>
        <end position="91"/>
    </location>
</feature>
<dbReference type="EMBL" id="WKFB01000261">
    <property type="protein sequence ID" value="KAF6729231.1"/>
    <property type="molecule type" value="Genomic_DNA"/>
</dbReference>
<reference evidence="2" key="1">
    <citation type="journal article" name="BMC Genomics">
        <title>Long-read sequencing and de novo genome assembly of marine medaka (Oryzias melastigma).</title>
        <authorList>
            <person name="Liang P."/>
            <person name="Saqib H.S.A."/>
            <person name="Ni X."/>
            <person name="Shen Y."/>
        </authorList>
    </citation>
    <scope>NUCLEOTIDE SEQUENCE</scope>
    <source>
        <strain evidence="2">Bigg-433</strain>
    </source>
</reference>
<sequence length="260" mass="28958">MAYPEVAHWETVHPETARRGTTNLGHPGVRGRCGVTESGIGIQQPGNRTARSINKSIVDARVTGTPEADVREEPLKRPSAGRMVSGMTEDSPTAAVYRRRIHRRVKTSVGAALLRVEMRDLETSRLFRMETEEEKPGQKNSRKGTGLNSLPGQKRVKNKKRLKQRAETHQQLLLQTGGSRADGSGEEQFNQKKSSSSSSGEDGELRTTGDDRSWRLTEPTLRQRLMNPRNTRRVEIYGAEPSGRLLLLLLLEPKEGLTDT</sequence>
<evidence type="ECO:0000313" key="2">
    <source>
        <dbReference type="EMBL" id="KAF6729231.1"/>
    </source>
</evidence>
<feature type="compositionally biased region" description="Basic and acidic residues" evidence="1">
    <location>
        <begin position="203"/>
        <end position="215"/>
    </location>
</feature>
<dbReference type="AlphaFoldDB" id="A0A834FC92"/>
<evidence type="ECO:0000256" key="1">
    <source>
        <dbReference type="SAM" id="MobiDB-lite"/>
    </source>
</evidence>
<dbReference type="Proteomes" id="UP000646548">
    <property type="component" value="Unassembled WGS sequence"/>
</dbReference>
<feature type="region of interest" description="Disordered" evidence="1">
    <location>
        <begin position="127"/>
        <end position="216"/>
    </location>
</feature>
<feature type="compositionally biased region" description="Basic residues" evidence="1">
    <location>
        <begin position="154"/>
        <end position="163"/>
    </location>
</feature>
<proteinExistence type="predicted"/>
<gene>
    <name evidence="2" type="ORF">FQA47_009227</name>
</gene>
<protein>
    <submittedName>
        <fullName evidence="2">Uncharacterized protein</fullName>
    </submittedName>
</protein>
<comment type="caution">
    <text evidence="2">The sequence shown here is derived from an EMBL/GenBank/DDBJ whole genome shotgun (WGS) entry which is preliminary data.</text>
</comment>
<name>A0A834FC92_ORYME</name>